<comment type="caution">
    <text evidence="1">The sequence shown here is derived from an EMBL/GenBank/DDBJ whole genome shotgun (WGS) entry which is preliminary data.</text>
</comment>
<evidence type="ECO:0000313" key="2">
    <source>
        <dbReference type="Proteomes" id="UP000643610"/>
    </source>
</evidence>
<reference evidence="1 2" key="1">
    <citation type="submission" date="2020-08" db="EMBL/GenBank/DDBJ databases">
        <title>Novel species isolated from subtropical streams in China.</title>
        <authorList>
            <person name="Lu H."/>
        </authorList>
    </citation>
    <scope>NUCLEOTIDE SEQUENCE [LARGE SCALE GENOMIC DNA]</scope>
    <source>
        <strain evidence="1 2">KCTC 52442</strain>
    </source>
</reference>
<gene>
    <name evidence="1" type="ORF">H8K33_17435</name>
</gene>
<evidence type="ECO:0000313" key="1">
    <source>
        <dbReference type="EMBL" id="MBC3833297.1"/>
    </source>
</evidence>
<accession>A0ABR6XV09</accession>
<sequence>MNVVAYKSVGLVSFGIGRADLVNLLGAPESEEKSRIWAFELRYPAGVYRFDSVGQLKEISVDVPVFEVDGESILFENLRTFLEQRDKEIFERVGFLVSPRFGLAFDHYFPSWVTAFPREELQLWRSIGSKN</sequence>
<organism evidence="1 2">
    <name type="scientific">Undibacterium amnicola</name>
    <dbReference type="NCBI Taxonomy" id="1834038"/>
    <lineage>
        <taxon>Bacteria</taxon>
        <taxon>Pseudomonadati</taxon>
        <taxon>Pseudomonadota</taxon>
        <taxon>Betaproteobacteria</taxon>
        <taxon>Burkholderiales</taxon>
        <taxon>Oxalobacteraceae</taxon>
        <taxon>Undibacterium</taxon>
    </lineage>
</organism>
<proteinExistence type="predicted"/>
<dbReference type="Proteomes" id="UP000643610">
    <property type="component" value="Unassembled WGS sequence"/>
</dbReference>
<dbReference type="RefSeq" id="WP_186892345.1">
    <property type="nucleotide sequence ID" value="NZ_JACOFU010000009.1"/>
</dbReference>
<dbReference type="EMBL" id="JACOFU010000009">
    <property type="protein sequence ID" value="MBC3833297.1"/>
    <property type="molecule type" value="Genomic_DNA"/>
</dbReference>
<protein>
    <submittedName>
        <fullName evidence="1">Uncharacterized protein</fullName>
    </submittedName>
</protein>
<name>A0ABR6XV09_9BURK</name>
<keyword evidence="2" id="KW-1185">Reference proteome</keyword>